<name>A0A2S4RZV1_CITAM</name>
<comment type="caution">
    <text evidence="1">The sequence shown here is derived from an EMBL/GenBank/DDBJ whole genome shotgun (WGS) entry which is preliminary data.</text>
</comment>
<evidence type="ECO:0000313" key="2">
    <source>
        <dbReference type="Proteomes" id="UP000237003"/>
    </source>
</evidence>
<protein>
    <submittedName>
        <fullName evidence="1">Uncharacterized protein</fullName>
    </submittedName>
</protein>
<proteinExistence type="predicted"/>
<dbReference type="EMBL" id="PQLX01000002">
    <property type="protein sequence ID" value="POU66710.1"/>
    <property type="molecule type" value="Genomic_DNA"/>
</dbReference>
<accession>A0A2S4RZV1</accession>
<sequence length="59" mass="6890">MFFVILVTKYRYDCSLILANCQNLFYHSKNHDGLAPVHSNPGYAYKALNPPTSYIYFLR</sequence>
<evidence type="ECO:0000313" key="1">
    <source>
        <dbReference type="EMBL" id="POU66710.1"/>
    </source>
</evidence>
<dbReference type="AlphaFoldDB" id="A0A2S4RZV1"/>
<reference evidence="1 2" key="1">
    <citation type="submission" date="2018-01" db="EMBL/GenBank/DDBJ databases">
        <title>Complete genome sequences of 14 Citrobacter spp. isolated from plant in Canada.</title>
        <authorList>
            <person name="Bhandare S.G."/>
            <person name="Colavecchio A."/>
            <person name="Jeukens J."/>
            <person name="Emond-Rheault J.-G."/>
            <person name="Freschi L."/>
            <person name="Hamel J."/>
            <person name="Kukavica-Ibrulj I."/>
            <person name="Levesque R."/>
            <person name="Goodridge L."/>
        </authorList>
    </citation>
    <scope>NUCLEOTIDE SEQUENCE [LARGE SCALE GENOMIC DNA]</scope>
    <source>
        <strain evidence="1 2">S1285</strain>
    </source>
</reference>
<gene>
    <name evidence="1" type="ORF">C3430_07930</name>
</gene>
<dbReference type="Proteomes" id="UP000237003">
    <property type="component" value="Unassembled WGS sequence"/>
</dbReference>
<organism evidence="1 2">
    <name type="scientific">Citrobacter amalonaticus</name>
    <dbReference type="NCBI Taxonomy" id="35703"/>
    <lineage>
        <taxon>Bacteria</taxon>
        <taxon>Pseudomonadati</taxon>
        <taxon>Pseudomonadota</taxon>
        <taxon>Gammaproteobacteria</taxon>
        <taxon>Enterobacterales</taxon>
        <taxon>Enterobacteriaceae</taxon>
        <taxon>Citrobacter</taxon>
    </lineage>
</organism>